<dbReference type="Proteomes" id="UP000315400">
    <property type="component" value="Unassembled WGS sequence"/>
</dbReference>
<gene>
    <name evidence="2" type="ORF">FKY71_16885</name>
</gene>
<proteinExistence type="predicted"/>
<evidence type="ECO:0000256" key="1">
    <source>
        <dbReference type="SAM" id="MobiDB-lite"/>
    </source>
</evidence>
<dbReference type="EMBL" id="VIFK01000360">
    <property type="protein sequence ID" value="TQE95913.1"/>
    <property type="molecule type" value="Genomic_DNA"/>
</dbReference>
<evidence type="ECO:0000313" key="2">
    <source>
        <dbReference type="EMBL" id="TQE95913.1"/>
    </source>
</evidence>
<feature type="compositionally biased region" description="Basic residues" evidence="1">
    <location>
        <begin position="19"/>
        <end position="29"/>
    </location>
</feature>
<accession>A0A540VIG1</accession>
<organism evidence="2 3">
    <name type="scientific">Spiribacter salinus</name>
    <dbReference type="NCBI Taxonomy" id="1335746"/>
    <lineage>
        <taxon>Bacteria</taxon>
        <taxon>Pseudomonadati</taxon>
        <taxon>Pseudomonadota</taxon>
        <taxon>Gammaproteobacteria</taxon>
        <taxon>Chromatiales</taxon>
        <taxon>Ectothiorhodospiraceae</taxon>
        <taxon>Spiribacter</taxon>
    </lineage>
</organism>
<sequence length="246" mass="27041">MKDDAAQRFLYGASQRDSGKKKKARRKHNRPADQVAQSGKNPPAVNFSAPYGATGQTIGDAMRGILEEYPDCNMQLAMSWMMNCTANARAANAAGVTAAEARDHMKRLAERLDQLITDIENPAWWELLVPELYQIEISPSDLPLETIEKKRWLTVEAGMIERLTLLSAMQKRAAFAAEKLDSNISGIPKKPIPHALAEDFAKGIAEGILPFQGVDDPAADELFKIACNVAEIRAREPLAYYAASKG</sequence>
<evidence type="ECO:0000313" key="3">
    <source>
        <dbReference type="Proteomes" id="UP000315400"/>
    </source>
</evidence>
<dbReference type="AlphaFoldDB" id="A0A540VIG1"/>
<protein>
    <submittedName>
        <fullName evidence="2">Uncharacterized protein</fullName>
    </submittedName>
</protein>
<reference evidence="2 3" key="1">
    <citation type="submission" date="2019-06" db="EMBL/GenBank/DDBJ databases">
        <title>Metagenome assembled Genome of Spiribacter salinus SL48-SHIP from the microbial mat of Salt Lake 48 (Novosibirsk region, Russia).</title>
        <authorList>
            <person name="Shipova A."/>
            <person name="Rozanov A.S."/>
            <person name="Bryanskaya A.V."/>
            <person name="Peltek S.E."/>
        </authorList>
    </citation>
    <scope>NUCLEOTIDE SEQUENCE [LARGE SCALE GENOMIC DNA]</scope>
    <source>
        <strain evidence="2">SL48-SHIP-2</strain>
    </source>
</reference>
<comment type="caution">
    <text evidence="2">The sequence shown here is derived from an EMBL/GenBank/DDBJ whole genome shotgun (WGS) entry which is preliminary data.</text>
</comment>
<name>A0A540VIG1_9GAMM</name>
<feature type="region of interest" description="Disordered" evidence="1">
    <location>
        <begin position="1"/>
        <end position="47"/>
    </location>
</feature>